<dbReference type="AlphaFoldDB" id="C2E7M7"/>
<name>C2E7M7_LACJH</name>
<evidence type="ECO:0000256" key="3">
    <source>
        <dbReference type="ARBA" id="ARBA00022670"/>
    </source>
</evidence>
<comment type="caution">
    <text evidence="9">The sequence shown here is derived from an EMBL/GenBank/DDBJ whole genome shotgun (WGS) entry which is preliminary data.</text>
</comment>
<keyword evidence="2 9" id="KW-0031">Aminopeptidase</keyword>
<dbReference type="InterPro" id="IPR008007">
    <property type="entry name" value="Peptidase_M42"/>
</dbReference>
<organism evidence="9 10">
    <name type="scientific">Lactobacillus johnsonii ATCC 33200</name>
    <dbReference type="NCBI Taxonomy" id="525330"/>
    <lineage>
        <taxon>Bacteria</taxon>
        <taxon>Bacillati</taxon>
        <taxon>Bacillota</taxon>
        <taxon>Bacilli</taxon>
        <taxon>Lactobacillales</taxon>
        <taxon>Lactobacillaceae</taxon>
        <taxon>Lactobacillus</taxon>
    </lineage>
</organism>
<feature type="active site" description="Proton acceptor" evidence="7">
    <location>
        <position position="246"/>
    </location>
</feature>
<feature type="binding site" evidence="8">
    <location>
        <position position="247"/>
    </location>
    <ligand>
        <name>Zn(2+)</name>
        <dbReference type="ChEBI" id="CHEBI:29105"/>
        <label>2</label>
    </ligand>
</feature>
<evidence type="ECO:0000256" key="2">
    <source>
        <dbReference type="ARBA" id="ARBA00022438"/>
    </source>
</evidence>
<dbReference type="SUPFAM" id="SSF101821">
    <property type="entry name" value="Aminopeptidase/glucanase lid domain"/>
    <property type="match status" value="1"/>
</dbReference>
<dbReference type="SUPFAM" id="SSF53187">
    <property type="entry name" value="Zn-dependent exopeptidases"/>
    <property type="match status" value="1"/>
</dbReference>
<dbReference type="EMBL" id="ACGR01000044">
    <property type="protein sequence ID" value="EEJ59069.1"/>
    <property type="molecule type" value="Genomic_DNA"/>
</dbReference>
<evidence type="ECO:0000256" key="1">
    <source>
        <dbReference type="ARBA" id="ARBA00006272"/>
    </source>
</evidence>
<comment type="similarity">
    <text evidence="1 6">Belongs to the peptidase M42 family.</text>
</comment>
<dbReference type="InterPro" id="IPR023367">
    <property type="entry name" value="Peptidase_M42_dom2"/>
</dbReference>
<accession>C2E7M7</accession>
<evidence type="ECO:0000256" key="7">
    <source>
        <dbReference type="PIRSR" id="PIRSR001123-1"/>
    </source>
</evidence>
<feature type="binding site" evidence="8">
    <location>
        <position position="98"/>
    </location>
    <ligand>
        <name>Zn(2+)</name>
        <dbReference type="ChEBI" id="CHEBI:29105"/>
        <label>1</label>
    </ligand>
</feature>
<keyword evidence="4 8" id="KW-0479">Metal-binding</keyword>
<evidence type="ECO:0000313" key="10">
    <source>
        <dbReference type="Proteomes" id="UP000003491"/>
    </source>
</evidence>
<evidence type="ECO:0000313" key="9">
    <source>
        <dbReference type="EMBL" id="EEJ59069.1"/>
    </source>
</evidence>
<dbReference type="GO" id="GO:0006508">
    <property type="term" value="P:proteolysis"/>
    <property type="evidence" value="ECO:0007669"/>
    <property type="project" value="UniProtKB-KW"/>
</dbReference>
<dbReference type="PANTHER" id="PTHR32481:SF0">
    <property type="entry name" value="AMINOPEPTIDASE YPDE-RELATED"/>
    <property type="match status" value="1"/>
</dbReference>
<dbReference type="Gene3D" id="3.40.630.10">
    <property type="entry name" value="Zn peptidases"/>
    <property type="match status" value="1"/>
</dbReference>
<evidence type="ECO:0000256" key="6">
    <source>
        <dbReference type="PIRNR" id="PIRNR001123"/>
    </source>
</evidence>
<feature type="binding site" evidence="8">
    <location>
        <position position="214"/>
    </location>
    <ligand>
        <name>Zn(2+)</name>
        <dbReference type="ChEBI" id="CHEBI:29105"/>
        <label>1</label>
    </ligand>
</feature>
<reference evidence="9 10" key="1">
    <citation type="submission" date="2009-01" db="EMBL/GenBank/DDBJ databases">
        <authorList>
            <person name="Qin X."/>
            <person name="Bachman B."/>
            <person name="Battles P."/>
            <person name="Bell A."/>
            <person name="Bess C."/>
            <person name="Bickham C."/>
            <person name="Chaboub L."/>
            <person name="Chen D."/>
            <person name="Coyle M."/>
            <person name="Deiros D.R."/>
            <person name="Dinh H."/>
            <person name="Forbes L."/>
            <person name="Fowler G."/>
            <person name="Francisco L."/>
            <person name="Fu Q."/>
            <person name="Gubbala S."/>
            <person name="Hale W."/>
            <person name="Han Y."/>
            <person name="Hemphill L."/>
            <person name="Highlander S.K."/>
            <person name="Hirani K."/>
            <person name="Hogues M."/>
            <person name="Jackson L."/>
            <person name="Jakkamsetti A."/>
            <person name="Javaid M."/>
            <person name="Jiang H."/>
            <person name="Korchina V."/>
            <person name="Kovar C."/>
            <person name="Lara F."/>
            <person name="Lee S."/>
            <person name="Mata R."/>
            <person name="Mathew T."/>
            <person name="Moen C."/>
            <person name="Morales K."/>
            <person name="Munidasa M."/>
            <person name="Nazareth L."/>
            <person name="Ngo R."/>
            <person name="Nguyen L."/>
            <person name="Okwuonu G."/>
            <person name="Ongeri F."/>
            <person name="Patil S."/>
            <person name="Petrosino J."/>
            <person name="Pham C."/>
            <person name="Pham P."/>
            <person name="Pu L.-L."/>
            <person name="Puazo M."/>
            <person name="Raj R."/>
            <person name="Reid J."/>
            <person name="Rouhana J."/>
            <person name="Saada N."/>
            <person name="Shang Y."/>
            <person name="Simmons D."/>
            <person name="Thornton R."/>
            <person name="Warren J."/>
            <person name="Weissenberger G."/>
            <person name="Zhang J."/>
            <person name="Zhang L."/>
            <person name="Zhou C."/>
            <person name="Zhu D."/>
            <person name="Muzny D."/>
            <person name="Worley K."/>
            <person name="Gibbs R."/>
        </authorList>
    </citation>
    <scope>NUCLEOTIDE SEQUENCE [LARGE SCALE GENOMIC DNA]</scope>
    <source>
        <strain evidence="9 10">ATCC 33200</strain>
    </source>
</reference>
<keyword evidence="5" id="KW-0378">Hydrolase</keyword>
<dbReference type="Pfam" id="PF05343">
    <property type="entry name" value="Peptidase_M42"/>
    <property type="match status" value="1"/>
</dbReference>
<dbReference type="GO" id="GO:0004177">
    <property type="term" value="F:aminopeptidase activity"/>
    <property type="evidence" value="ECO:0007669"/>
    <property type="project" value="UniProtKB-UniRule"/>
</dbReference>
<dbReference type="PATRIC" id="fig|525330.7.peg.513"/>
<evidence type="ECO:0000256" key="8">
    <source>
        <dbReference type="PIRSR" id="PIRSR001123-2"/>
    </source>
</evidence>
<sequence length="391" mass="43783">MALDLKFAKNFFKKFKDINIIKIKAFARGKIMKKEQEIQMLKEFSDENSTSGFEEEFVKLFSTYAKNTADITVDGMLNVYAAKKENKGNRPVIQMDAHSDAVGFITQAVRPNGLIKFVPLGGWVKYNIPALRVKIRNRDGEYIPGVVATKPPHFMTAAERNSIPEVADMSIDVGSSSREETIKDYKIDTGCPIFVDVKCEYHEKSGLFFGKDFDDRFGAGAMVDILDNLKGEETNFDVVAALSSQEEVGLRGAYVTGRKIKPDLCIVLESCPADDTFEPEWLSQTGLKRGPMLRDMDTTFLPNPKFQQYACDIADKNNIPYTRSVRTGGGQDGAAIYYEYGAPTIVIGIPVRYEHSPYCFSAYKDFKASVDLATAIIRDMTQEKLDSFKVI</sequence>
<dbReference type="InterPro" id="IPR051464">
    <property type="entry name" value="Peptidase_M42_aminopept"/>
</dbReference>
<evidence type="ECO:0000256" key="5">
    <source>
        <dbReference type="ARBA" id="ARBA00022801"/>
    </source>
</evidence>
<dbReference type="PIRSF" id="PIRSF001123">
    <property type="entry name" value="PepA_GA"/>
    <property type="match status" value="1"/>
</dbReference>
<gene>
    <name evidence="9" type="ORF">HMPREF0528_1751</name>
</gene>
<dbReference type="Gene3D" id="2.40.30.40">
    <property type="entry name" value="Peptidase M42, domain 2"/>
    <property type="match status" value="1"/>
</dbReference>
<feature type="binding site" evidence="8">
    <location>
        <position position="269"/>
    </location>
    <ligand>
        <name>Zn(2+)</name>
        <dbReference type="ChEBI" id="CHEBI:29105"/>
        <label>1</label>
    </ligand>
</feature>
<keyword evidence="3" id="KW-0645">Protease</keyword>
<dbReference type="Proteomes" id="UP000003491">
    <property type="component" value="Unassembled WGS sequence"/>
</dbReference>
<comment type="cofactor">
    <cofactor evidence="8">
        <name>a divalent metal cation</name>
        <dbReference type="ChEBI" id="CHEBI:60240"/>
    </cofactor>
    <text evidence="8">Binds 2 divalent metal cations per subunit.</text>
</comment>
<protein>
    <submittedName>
        <fullName evidence="9">M42 glutamyl aminopeptidase</fullName>
    </submittedName>
</protein>
<feature type="binding site" evidence="8">
    <location>
        <position position="214"/>
    </location>
    <ligand>
        <name>Zn(2+)</name>
        <dbReference type="ChEBI" id="CHEBI:29105"/>
        <label>2</label>
    </ligand>
</feature>
<evidence type="ECO:0000256" key="4">
    <source>
        <dbReference type="ARBA" id="ARBA00022723"/>
    </source>
</evidence>
<dbReference type="GO" id="GO:0046872">
    <property type="term" value="F:metal ion binding"/>
    <property type="evidence" value="ECO:0007669"/>
    <property type="project" value="UniProtKB-UniRule"/>
</dbReference>
<proteinExistence type="inferred from homology"/>
<dbReference type="PANTHER" id="PTHR32481">
    <property type="entry name" value="AMINOPEPTIDASE"/>
    <property type="match status" value="1"/>
</dbReference>
<dbReference type="HOGENOM" id="CLU_047249_0_2_9"/>
<feature type="binding site" evidence="8">
    <location>
        <position position="355"/>
    </location>
    <ligand>
        <name>Zn(2+)</name>
        <dbReference type="ChEBI" id="CHEBI:29105"/>
        <label>2</label>
    </ligand>
</feature>